<gene>
    <name evidence="2" type="ORF">SAMN04487908_10414</name>
</gene>
<evidence type="ECO:0000313" key="3">
    <source>
        <dbReference type="Proteomes" id="UP000184172"/>
    </source>
</evidence>
<reference evidence="3" key="1">
    <citation type="submission" date="2016-11" db="EMBL/GenBank/DDBJ databases">
        <authorList>
            <person name="Varghese N."/>
            <person name="Submissions S."/>
        </authorList>
    </citation>
    <scope>NUCLEOTIDE SEQUENCE [LARGE SCALE GENOMIC DNA]</scope>
    <source>
        <strain evidence="3">DSM 26349</strain>
    </source>
</reference>
<dbReference type="AlphaFoldDB" id="A0A1M6CLA9"/>
<feature type="transmembrane region" description="Helical" evidence="1">
    <location>
        <begin position="12"/>
        <end position="33"/>
    </location>
</feature>
<keyword evidence="1" id="KW-0812">Transmembrane</keyword>
<organism evidence="2 3">
    <name type="scientific">Aequorivita viscosa</name>
    <dbReference type="NCBI Taxonomy" id="797419"/>
    <lineage>
        <taxon>Bacteria</taxon>
        <taxon>Pseudomonadati</taxon>
        <taxon>Bacteroidota</taxon>
        <taxon>Flavobacteriia</taxon>
        <taxon>Flavobacteriales</taxon>
        <taxon>Flavobacteriaceae</taxon>
        <taxon>Aequorivita</taxon>
    </lineage>
</organism>
<dbReference type="PROSITE" id="PS51257">
    <property type="entry name" value="PROKAR_LIPOPROTEIN"/>
    <property type="match status" value="1"/>
</dbReference>
<dbReference type="STRING" id="797419.SAMN05216556_10514"/>
<evidence type="ECO:0000313" key="2">
    <source>
        <dbReference type="EMBL" id="SHI61749.1"/>
    </source>
</evidence>
<protein>
    <submittedName>
        <fullName evidence="2">Uncharacterized protein</fullName>
    </submittedName>
</protein>
<proteinExistence type="predicted"/>
<name>A0A1M6CLA9_9FLAO</name>
<dbReference type="EMBL" id="FQYV01000004">
    <property type="protein sequence ID" value="SHI61749.1"/>
    <property type="molecule type" value="Genomic_DNA"/>
</dbReference>
<sequence length="71" mass="8218">MQSDLKYLSAHSQWVAFLVLALGSCSAAVLFLSSDNTGIKSKMLFYNPNIFFYYQLPTTNYQLREIRQLPY</sequence>
<keyword evidence="3" id="KW-1185">Reference proteome</keyword>
<accession>A0A1M6CLA9</accession>
<dbReference type="Proteomes" id="UP000184172">
    <property type="component" value="Unassembled WGS sequence"/>
</dbReference>
<keyword evidence="1" id="KW-0472">Membrane</keyword>
<evidence type="ECO:0000256" key="1">
    <source>
        <dbReference type="SAM" id="Phobius"/>
    </source>
</evidence>
<keyword evidence="1" id="KW-1133">Transmembrane helix</keyword>